<evidence type="ECO:0000256" key="2">
    <source>
        <dbReference type="ARBA" id="ARBA00023043"/>
    </source>
</evidence>
<dbReference type="InterPro" id="IPR002110">
    <property type="entry name" value="Ankyrin_rpt"/>
</dbReference>
<feature type="non-terminal residue" evidence="4">
    <location>
        <position position="143"/>
    </location>
</feature>
<feature type="repeat" description="ANK" evidence="3">
    <location>
        <begin position="30"/>
        <end position="62"/>
    </location>
</feature>
<dbReference type="EMBL" id="MU006101">
    <property type="protein sequence ID" value="KAF2836984.1"/>
    <property type="molecule type" value="Genomic_DNA"/>
</dbReference>
<evidence type="ECO:0000256" key="3">
    <source>
        <dbReference type="PROSITE-ProRule" id="PRU00023"/>
    </source>
</evidence>
<dbReference type="PANTHER" id="PTHR24171">
    <property type="entry name" value="ANKYRIN REPEAT DOMAIN-CONTAINING PROTEIN 39-RELATED"/>
    <property type="match status" value="1"/>
</dbReference>
<dbReference type="Gene3D" id="1.25.40.20">
    <property type="entry name" value="Ankyrin repeat-containing domain"/>
    <property type="match status" value="2"/>
</dbReference>
<accession>A0A9P4VQY4</accession>
<dbReference type="Pfam" id="PF00023">
    <property type="entry name" value="Ank"/>
    <property type="match status" value="1"/>
</dbReference>
<gene>
    <name evidence="4" type="ORF">M501DRAFT_922884</name>
</gene>
<evidence type="ECO:0000313" key="5">
    <source>
        <dbReference type="Proteomes" id="UP000799429"/>
    </source>
</evidence>
<dbReference type="Proteomes" id="UP000799429">
    <property type="component" value="Unassembled WGS sequence"/>
</dbReference>
<keyword evidence="2 3" id="KW-0040">ANK repeat</keyword>
<keyword evidence="1" id="KW-0677">Repeat</keyword>
<dbReference type="OrthoDB" id="5596414at2759"/>
<organism evidence="4 5">
    <name type="scientific">Patellaria atrata CBS 101060</name>
    <dbReference type="NCBI Taxonomy" id="1346257"/>
    <lineage>
        <taxon>Eukaryota</taxon>
        <taxon>Fungi</taxon>
        <taxon>Dikarya</taxon>
        <taxon>Ascomycota</taxon>
        <taxon>Pezizomycotina</taxon>
        <taxon>Dothideomycetes</taxon>
        <taxon>Dothideomycetes incertae sedis</taxon>
        <taxon>Patellariales</taxon>
        <taxon>Patellariaceae</taxon>
        <taxon>Patellaria</taxon>
    </lineage>
</organism>
<evidence type="ECO:0000256" key="1">
    <source>
        <dbReference type="ARBA" id="ARBA00022737"/>
    </source>
</evidence>
<feature type="repeat" description="ANK" evidence="3">
    <location>
        <begin position="1"/>
        <end position="29"/>
    </location>
</feature>
<feature type="repeat" description="ANK" evidence="3">
    <location>
        <begin position="95"/>
        <end position="127"/>
    </location>
</feature>
<dbReference type="GO" id="GO:0085020">
    <property type="term" value="P:protein K6-linked ubiquitination"/>
    <property type="evidence" value="ECO:0007669"/>
    <property type="project" value="TreeGrafter"/>
</dbReference>
<dbReference type="PROSITE" id="PS50297">
    <property type="entry name" value="ANK_REP_REGION"/>
    <property type="match status" value="2"/>
</dbReference>
<sequence length="143" mass="15015">PIHIAARYPTPALLHVLLNRGADPNLPDGVAKTPLHHAILSSQSTNITTLLDAGADPARPDSDARTPLHHAAKLPSPCVRALLHAHLDLDVPDALGNTPLHLAAWANNVPVLELLLQAGAKPTPRNKAGYMPVDLAGSGGHRE</sequence>
<dbReference type="AlphaFoldDB" id="A0A9P4VQY4"/>
<feature type="non-terminal residue" evidence="4">
    <location>
        <position position="1"/>
    </location>
</feature>
<dbReference type="PANTHER" id="PTHR24171:SF8">
    <property type="entry name" value="BRCA1-ASSOCIATED RING DOMAIN PROTEIN 1"/>
    <property type="match status" value="1"/>
</dbReference>
<dbReference type="InterPro" id="IPR036770">
    <property type="entry name" value="Ankyrin_rpt-contain_sf"/>
</dbReference>
<dbReference type="SMART" id="SM00248">
    <property type="entry name" value="ANK"/>
    <property type="match status" value="4"/>
</dbReference>
<keyword evidence="5" id="KW-1185">Reference proteome</keyword>
<dbReference type="Pfam" id="PF12796">
    <property type="entry name" value="Ank_2"/>
    <property type="match status" value="1"/>
</dbReference>
<reference evidence="4" key="1">
    <citation type="journal article" date="2020" name="Stud. Mycol.">
        <title>101 Dothideomycetes genomes: a test case for predicting lifestyles and emergence of pathogens.</title>
        <authorList>
            <person name="Haridas S."/>
            <person name="Albert R."/>
            <person name="Binder M."/>
            <person name="Bloem J."/>
            <person name="Labutti K."/>
            <person name="Salamov A."/>
            <person name="Andreopoulos B."/>
            <person name="Baker S."/>
            <person name="Barry K."/>
            <person name="Bills G."/>
            <person name="Bluhm B."/>
            <person name="Cannon C."/>
            <person name="Castanera R."/>
            <person name="Culley D."/>
            <person name="Daum C."/>
            <person name="Ezra D."/>
            <person name="Gonzalez J."/>
            <person name="Henrissat B."/>
            <person name="Kuo A."/>
            <person name="Liang C."/>
            <person name="Lipzen A."/>
            <person name="Lutzoni F."/>
            <person name="Magnuson J."/>
            <person name="Mondo S."/>
            <person name="Nolan M."/>
            <person name="Ohm R."/>
            <person name="Pangilinan J."/>
            <person name="Park H.-J."/>
            <person name="Ramirez L."/>
            <person name="Alfaro M."/>
            <person name="Sun H."/>
            <person name="Tritt A."/>
            <person name="Yoshinaga Y."/>
            <person name="Zwiers L.-H."/>
            <person name="Turgeon B."/>
            <person name="Goodwin S."/>
            <person name="Spatafora J."/>
            <person name="Crous P."/>
            <person name="Grigoriev I."/>
        </authorList>
    </citation>
    <scope>NUCLEOTIDE SEQUENCE</scope>
    <source>
        <strain evidence="4">CBS 101060</strain>
    </source>
</reference>
<dbReference type="PROSITE" id="PS50088">
    <property type="entry name" value="ANK_REPEAT"/>
    <property type="match status" value="3"/>
</dbReference>
<dbReference type="SUPFAM" id="SSF48403">
    <property type="entry name" value="Ankyrin repeat"/>
    <property type="match status" value="1"/>
</dbReference>
<proteinExistence type="predicted"/>
<dbReference type="GO" id="GO:0004842">
    <property type="term" value="F:ubiquitin-protein transferase activity"/>
    <property type="evidence" value="ECO:0007669"/>
    <property type="project" value="TreeGrafter"/>
</dbReference>
<comment type="caution">
    <text evidence="4">The sequence shown here is derived from an EMBL/GenBank/DDBJ whole genome shotgun (WGS) entry which is preliminary data.</text>
</comment>
<evidence type="ECO:0000313" key="4">
    <source>
        <dbReference type="EMBL" id="KAF2836984.1"/>
    </source>
</evidence>
<name>A0A9P4VQY4_9PEZI</name>
<protein>
    <submittedName>
        <fullName evidence="4">Ankyrin repeat protein</fullName>
    </submittedName>
</protein>